<evidence type="ECO:0000313" key="11">
    <source>
        <dbReference type="Proteomes" id="UP000199377"/>
    </source>
</evidence>
<evidence type="ECO:0000256" key="8">
    <source>
        <dbReference type="HAMAP-Rule" id="MF_00456"/>
    </source>
</evidence>
<dbReference type="HAMAP" id="MF_00456">
    <property type="entry name" value="ProB"/>
    <property type="match status" value="1"/>
</dbReference>
<dbReference type="Pfam" id="PF00696">
    <property type="entry name" value="AA_kinase"/>
    <property type="match status" value="1"/>
</dbReference>
<sequence>MASLTGDAAQADAAGDACADADAASGLAPGAGASSAALDRCSRLVVKIGSALLVDAATGKLRREWLKGVAADLAAIRARGAEVMVVSSGSIALGRRVLGFRRGALALEQAQAAAAVGQIRLAQAYAEVLEPHGITAGQVLLTLDDTRERRRYLNGRATLRQLLGLGVLPVVNENDTVATDEIKFGDNDRLAARVALMAGADLLVLLSDVDGLYTADPRRDPQATRFEVVDRINPSIEAMGAGVGSDAGSGGMRTKLLAAKTATRGGCAMIICKGEVDRPLTALAEGAPATLFSAEVSPLNARKQWIAGMKPMGRLVVDAGAAGALRRGKSLLPAGLRGIEGAFERGDPVAIVTLDGASVGAALAGYGDAEARAVAGLHSREVEAALGHPGRAEVAHSDNIVIWDAETAGAGAAQTEETE</sequence>
<dbReference type="GO" id="GO:0004349">
    <property type="term" value="F:glutamate 5-kinase activity"/>
    <property type="evidence" value="ECO:0007669"/>
    <property type="project" value="UniProtKB-UniRule"/>
</dbReference>
<reference evidence="10 11" key="1">
    <citation type="submission" date="2016-10" db="EMBL/GenBank/DDBJ databases">
        <authorList>
            <person name="de Groot N.N."/>
        </authorList>
    </citation>
    <scope>NUCLEOTIDE SEQUENCE [LARGE SCALE GENOMIC DNA]</scope>
    <source>
        <strain evidence="10 11">CGMCC 1.11030</strain>
    </source>
</reference>
<evidence type="ECO:0000313" key="10">
    <source>
        <dbReference type="EMBL" id="SFJ18683.1"/>
    </source>
</evidence>
<keyword evidence="3 8" id="KW-0641">Proline biosynthesis</keyword>
<dbReference type="CDD" id="cd04242">
    <property type="entry name" value="AAK_G5K_ProB"/>
    <property type="match status" value="1"/>
</dbReference>
<organism evidence="10 11">
    <name type="scientific">Albimonas pacifica</name>
    <dbReference type="NCBI Taxonomy" id="1114924"/>
    <lineage>
        <taxon>Bacteria</taxon>
        <taxon>Pseudomonadati</taxon>
        <taxon>Pseudomonadota</taxon>
        <taxon>Alphaproteobacteria</taxon>
        <taxon>Rhodobacterales</taxon>
        <taxon>Paracoccaceae</taxon>
        <taxon>Albimonas</taxon>
    </lineage>
</organism>
<evidence type="ECO:0000256" key="7">
    <source>
        <dbReference type="ARBA" id="ARBA00022840"/>
    </source>
</evidence>
<dbReference type="GO" id="GO:0005829">
    <property type="term" value="C:cytosol"/>
    <property type="evidence" value="ECO:0007669"/>
    <property type="project" value="TreeGrafter"/>
</dbReference>
<dbReference type="SUPFAM" id="SSF88697">
    <property type="entry name" value="PUA domain-like"/>
    <property type="match status" value="1"/>
</dbReference>
<comment type="function">
    <text evidence="8">Catalyzes the transfer of a phosphate group to glutamate to form L-glutamate 5-phosphate.</text>
</comment>
<keyword evidence="11" id="KW-1185">Reference proteome</keyword>
<dbReference type="GO" id="GO:0055129">
    <property type="term" value="P:L-proline biosynthetic process"/>
    <property type="evidence" value="ECO:0007669"/>
    <property type="project" value="UniProtKB-UniRule"/>
</dbReference>
<keyword evidence="5 8" id="KW-0547">Nucleotide-binding</keyword>
<dbReference type="PIRSF" id="PIRSF000729">
    <property type="entry name" value="GK"/>
    <property type="match status" value="1"/>
</dbReference>
<evidence type="ECO:0000256" key="5">
    <source>
        <dbReference type="ARBA" id="ARBA00022741"/>
    </source>
</evidence>
<evidence type="ECO:0000256" key="4">
    <source>
        <dbReference type="ARBA" id="ARBA00022679"/>
    </source>
</evidence>
<comment type="catalytic activity">
    <reaction evidence="8">
        <text>L-glutamate + ATP = L-glutamyl 5-phosphate + ADP</text>
        <dbReference type="Rhea" id="RHEA:14877"/>
        <dbReference type="ChEBI" id="CHEBI:29985"/>
        <dbReference type="ChEBI" id="CHEBI:30616"/>
        <dbReference type="ChEBI" id="CHEBI:58274"/>
        <dbReference type="ChEBI" id="CHEBI:456216"/>
        <dbReference type="EC" id="2.7.2.11"/>
    </reaction>
</comment>
<keyword evidence="2 8" id="KW-0028">Amino-acid biosynthesis</keyword>
<dbReference type="Proteomes" id="UP000199377">
    <property type="component" value="Unassembled WGS sequence"/>
</dbReference>
<dbReference type="EMBL" id="FOQH01000016">
    <property type="protein sequence ID" value="SFJ18683.1"/>
    <property type="molecule type" value="Genomic_DNA"/>
</dbReference>
<dbReference type="FunFam" id="3.40.1160.10:FF:000018">
    <property type="entry name" value="Glutamate 5-kinase"/>
    <property type="match status" value="1"/>
</dbReference>
<feature type="binding site" evidence="8">
    <location>
        <position position="88"/>
    </location>
    <ligand>
        <name>substrate</name>
    </ligand>
</feature>
<dbReference type="PROSITE" id="PS00902">
    <property type="entry name" value="GLUTAMATE_5_KINASE"/>
    <property type="match status" value="1"/>
</dbReference>
<dbReference type="PANTHER" id="PTHR43654:SF1">
    <property type="entry name" value="ISOPENTENYL PHOSPHATE KINASE"/>
    <property type="match status" value="1"/>
</dbReference>
<feature type="binding site" evidence="8">
    <location>
        <begin position="207"/>
        <end position="208"/>
    </location>
    <ligand>
        <name>ATP</name>
        <dbReference type="ChEBI" id="CHEBI:30616"/>
    </ligand>
</feature>
<dbReference type="SUPFAM" id="SSF53633">
    <property type="entry name" value="Carbamate kinase-like"/>
    <property type="match status" value="1"/>
</dbReference>
<dbReference type="STRING" id="1114924.SAMN05216258_11622"/>
<dbReference type="NCBIfam" id="TIGR01027">
    <property type="entry name" value="proB"/>
    <property type="match status" value="1"/>
</dbReference>
<dbReference type="InterPro" id="IPR001048">
    <property type="entry name" value="Asp/Glu/Uridylate_kinase"/>
</dbReference>
<dbReference type="PRINTS" id="PR00474">
    <property type="entry name" value="GLU5KINASE"/>
</dbReference>
<dbReference type="SMART" id="SM00359">
    <property type="entry name" value="PUA"/>
    <property type="match status" value="1"/>
</dbReference>
<keyword evidence="1 8" id="KW-0963">Cytoplasm</keyword>
<dbReference type="CDD" id="cd21157">
    <property type="entry name" value="PUA_G5K"/>
    <property type="match status" value="1"/>
</dbReference>
<dbReference type="Pfam" id="PF01472">
    <property type="entry name" value="PUA"/>
    <property type="match status" value="1"/>
</dbReference>
<feature type="binding site" evidence="8">
    <location>
        <begin position="249"/>
        <end position="255"/>
    </location>
    <ligand>
        <name>ATP</name>
        <dbReference type="ChEBI" id="CHEBI:30616"/>
    </ligand>
</feature>
<dbReference type="GO" id="GO:0003723">
    <property type="term" value="F:RNA binding"/>
    <property type="evidence" value="ECO:0007669"/>
    <property type="project" value="InterPro"/>
</dbReference>
<evidence type="ECO:0000259" key="9">
    <source>
        <dbReference type="SMART" id="SM00359"/>
    </source>
</evidence>
<evidence type="ECO:0000256" key="6">
    <source>
        <dbReference type="ARBA" id="ARBA00022777"/>
    </source>
</evidence>
<dbReference type="PROSITE" id="PS50890">
    <property type="entry name" value="PUA"/>
    <property type="match status" value="1"/>
</dbReference>
<feature type="binding site" evidence="8">
    <location>
        <position position="187"/>
    </location>
    <ligand>
        <name>substrate</name>
    </ligand>
</feature>
<evidence type="ECO:0000256" key="3">
    <source>
        <dbReference type="ARBA" id="ARBA00022650"/>
    </source>
</evidence>
<comment type="similarity">
    <text evidence="8">Belongs to the glutamate 5-kinase family.</text>
</comment>
<evidence type="ECO:0000256" key="1">
    <source>
        <dbReference type="ARBA" id="ARBA00022490"/>
    </source>
</evidence>
<dbReference type="InterPro" id="IPR041739">
    <property type="entry name" value="G5K_ProB"/>
</dbReference>
<gene>
    <name evidence="8" type="primary">proB</name>
    <name evidence="10" type="ORF">SAMN05216258_11622</name>
</gene>
<name>A0A1I3PB07_9RHOB</name>
<feature type="domain" description="PUA" evidence="9">
    <location>
        <begin position="313"/>
        <end position="395"/>
    </location>
</feature>
<dbReference type="EC" id="2.7.2.11" evidence="8"/>
<dbReference type="InterPro" id="IPR002478">
    <property type="entry name" value="PUA"/>
</dbReference>
<accession>A0A1I3PB07</accession>
<dbReference type="InterPro" id="IPR005715">
    <property type="entry name" value="Glu_5kinase/COase_Synthase"/>
</dbReference>
<dbReference type="PANTHER" id="PTHR43654">
    <property type="entry name" value="GLUTAMATE 5-KINASE"/>
    <property type="match status" value="1"/>
</dbReference>
<dbReference type="InterPro" id="IPR036393">
    <property type="entry name" value="AceGlu_kinase-like_sf"/>
</dbReference>
<dbReference type="Gene3D" id="2.30.130.10">
    <property type="entry name" value="PUA domain"/>
    <property type="match status" value="1"/>
</dbReference>
<dbReference type="InterPro" id="IPR019797">
    <property type="entry name" value="Glutamate_5-kinase_CS"/>
</dbReference>
<proteinExistence type="inferred from homology"/>
<comment type="subcellular location">
    <subcellularLocation>
        <location evidence="8">Cytoplasm</location>
    </subcellularLocation>
</comment>
<comment type="pathway">
    <text evidence="8">Amino-acid biosynthesis; L-proline biosynthesis; L-glutamate 5-semialdehyde from L-glutamate: step 1/2.</text>
</comment>
<dbReference type="InterPro" id="IPR036974">
    <property type="entry name" value="PUA_sf"/>
</dbReference>
<feature type="binding site" evidence="8">
    <location>
        <position position="175"/>
    </location>
    <ligand>
        <name>substrate</name>
    </ligand>
</feature>
<keyword evidence="7 8" id="KW-0067">ATP-binding</keyword>
<evidence type="ECO:0000256" key="2">
    <source>
        <dbReference type="ARBA" id="ARBA00022605"/>
    </source>
</evidence>
<feature type="binding site" evidence="8">
    <location>
        <position position="47"/>
    </location>
    <ligand>
        <name>ATP</name>
        <dbReference type="ChEBI" id="CHEBI:30616"/>
    </ligand>
</feature>
<keyword evidence="6 8" id="KW-0418">Kinase</keyword>
<dbReference type="InterPro" id="IPR011529">
    <property type="entry name" value="Glu_5kinase"/>
</dbReference>
<dbReference type="Gene3D" id="3.40.1160.10">
    <property type="entry name" value="Acetylglutamate kinase-like"/>
    <property type="match status" value="1"/>
</dbReference>
<dbReference type="UniPathway" id="UPA00098">
    <property type="reaction ID" value="UER00359"/>
</dbReference>
<keyword evidence="4 8" id="KW-0808">Transferase</keyword>
<dbReference type="GO" id="GO:0005524">
    <property type="term" value="F:ATP binding"/>
    <property type="evidence" value="ECO:0007669"/>
    <property type="project" value="UniProtKB-KW"/>
</dbReference>
<dbReference type="InterPro" id="IPR001057">
    <property type="entry name" value="Glu/AcGlu_kinase"/>
</dbReference>
<dbReference type="AlphaFoldDB" id="A0A1I3PB07"/>
<protein>
    <recommendedName>
        <fullName evidence="8">Glutamate 5-kinase</fullName>
        <ecNumber evidence="8">2.7.2.11</ecNumber>
    </recommendedName>
    <alternativeName>
        <fullName evidence="8">Gamma-glutamyl kinase</fullName>
        <shortName evidence="8">GK</shortName>
    </alternativeName>
</protein>
<dbReference type="InterPro" id="IPR015947">
    <property type="entry name" value="PUA-like_sf"/>
</dbReference>